<proteinExistence type="predicted"/>
<name>A0AC35U954_9BILA</name>
<evidence type="ECO:0000313" key="2">
    <source>
        <dbReference type="WBParaSite" id="RSKR_0000844200.1"/>
    </source>
</evidence>
<evidence type="ECO:0000313" key="1">
    <source>
        <dbReference type="Proteomes" id="UP000095286"/>
    </source>
</evidence>
<dbReference type="WBParaSite" id="RSKR_0000844200.1">
    <property type="protein sequence ID" value="RSKR_0000844200.1"/>
    <property type="gene ID" value="RSKR_0000844200"/>
</dbReference>
<sequence length="579" mass="65215">MSINGEFLRAVEVRSNDQNLSSLWTKSKLESGHFIGVVDKRVENDPNVLLLLRLLRPDTSVLMDAINITVKTLNNKIYLQTKKEINENEKLISNKCIILFGEDKNGSDGTDDEEEPMADSIKEEVAQNLTKKDEATNLEVTGLKQHSHIHCSSKPFRCHVCNKSYTQFSNLCRHRRVHLDGWTCTTCNQTLPSHSSLIKHRSLCDMTSTLYKPMVNPHSMMGVPNYWPQLIGTTPSSTPFSFPSSLFPPFAFPDMRGKMFMNNNVHQTICDSKTETEANSLLATTIENEAQALQQMKGFEHNPRSESTTISASSRSSDETTTIESDTNPLDLSIRKSLKREYGDGDEDERADSNETANSANSADEHGTSPLLKIRDVHITNNNAPNAIDNQKDVNALMNLFETMKNNGQNNEMAPSMNPFLPSTILNFLQRPINTYHGILPPGMGAPHNMNVFSHINSAIRSNPKVSTQNAMPDISSPQFKGNKDRYTCKFCNKIFPRSANLTRHLRTHTGEQPYKCQYCERSFSISSNLQRHVRNIHNKEKPFKCLQCDRCFGQQTNLDRHIKKHEAGNSGNSSGHDL</sequence>
<accession>A0AC35U954</accession>
<reference evidence="2" key="1">
    <citation type="submission" date="2016-11" db="UniProtKB">
        <authorList>
            <consortium name="WormBaseParasite"/>
        </authorList>
    </citation>
    <scope>IDENTIFICATION</scope>
    <source>
        <strain evidence="2">KR3021</strain>
    </source>
</reference>
<dbReference type="Proteomes" id="UP000095286">
    <property type="component" value="Unplaced"/>
</dbReference>
<protein>
    <submittedName>
        <fullName evidence="2">Zinc finger protein</fullName>
    </submittedName>
</protein>
<organism evidence="1 2">
    <name type="scientific">Rhabditophanes sp. KR3021</name>
    <dbReference type="NCBI Taxonomy" id="114890"/>
    <lineage>
        <taxon>Eukaryota</taxon>
        <taxon>Metazoa</taxon>
        <taxon>Ecdysozoa</taxon>
        <taxon>Nematoda</taxon>
        <taxon>Chromadorea</taxon>
        <taxon>Rhabditida</taxon>
        <taxon>Tylenchina</taxon>
        <taxon>Panagrolaimomorpha</taxon>
        <taxon>Strongyloidoidea</taxon>
        <taxon>Alloionematidae</taxon>
        <taxon>Rhabditophanes</taxon>
    </lineage>
</organism>